<evidence type="ECO:0000313" key="2">
    <source>
        <dbReference type="Proteomes" id="UP000765802"/>
    </source>
</evidence>
<protein>
    <submittedName>
        <fullName evidence="1">Uncharacterized protein</fullName>
    </submittedName>
</protein>
<dbReference type="Proteomes" id="UP000765802">
    <property type="component" value="Unassembled WGS sequence"/>
</dbReference>
<comment type="caution">
    <text evidence="1">The sequence shown here is derived from an EMBL/GenBank/DDBJ whole genome shotgun (WGS) entry which is preliminary data.</text>
</comment>
<sequence>MPEAEAQTTTPGYYINKQDNTIKTNIRIRKGVFGQTTNDFLQEVEVMDSVKGSSKFSPDDIKSYGFSYDGKRYLFLSKPVKNGSNKFQSPLYIGPRSSLYLYGISSSGGGTNLPSQQAFYTFEKSDGSYLFLRDILNNKFRSQVKEFYKDNKEVQAIIDTKLKYWSDLKKDLRDILVAANRE</sequence>
<reference evidence="1 2" key="1">
    <citation type="submission" date="2016-07" db="EMBL/GenBank/DDBJ databases">
        <title>Genome analysis of Flavihumibacter stibioxidans YS-17.</title>
        <authorList>
            <person name="Shi K."/>
            <person name="Han Y."/>
            <person name="Wang G."/>
        </authorList>
    </citation>
    <scope>NUCLEOTIDE SEQUENCE [LARGE SCALE GENOMIC DNA]</scope>
    <source>
        <strain evidence="1 2">YS-17</strain>
    </source>
</reference>
<keyword evidence="2" id="KW-1185">Reference proteome</keyword>
<dbReference type="RefSeq" id="WP_187257143.1">
    <property type="nucleotide sequence ID" value="NZ_JBHULF010000007.1"/>
</dbReference>
<gene>
    <name evidence="1" type="ORF">BC349_12250</name>
</gene>
<name>A0ABR7M9X1_9BACT</name>
<dbReference type="EMBL" id="MBUA01000023">
    <property type="protein sequence ID" value="MBC6491824.1"/>
    <property type="molecule type" value="Genomic_DNA"/>
</dbReference>
<evidence type="ECO:0000313" key="1">
    <source>
        <dbReference type="EMBL" id="MBC6491824.1"/>
    </source>
</evidence>
<proteinExistence type="predicted"/>
<organism evidence="1 2">
    <name type="scientific">Flavihumibacter stibioxidans</name>
    <dbReference type="NCBI Taxonomy" id="1834163"/>
    <lineage>
        <taxon>Bacteria</taxon>
        <taxon>Pseudomonadati</taxon>
        <taxon>Bacteroidota</taxon>
        <taxon>Chitinophagia</taxon>
        <taxon>Chitinophagales</taxon>
        <taxon>Chitinophagaceae</taxon>
        <taxon>Flavihumibacter</taxon>
    </lineage>
</organism>
<accession>A0ABR7M9X1</accession>